<name>A0A2N1JEQ6_9BASI</name>
<dbReference type="STRING" id="2020962.A0A2N1JEQ6"/>
<dbReference type="EMBL" id="KZ454988">
    <property type="protein sequence ID" value="PKI85006.1"/>
    <property type="molecule type" value="Genomic_DNA"/>
</dbReference>
<dbReference type="InterPro" id="IPR039867">
    <property type="entry name" value="Furry/Tao3/Mor2"/>
</dbReference>
<dbReference type="Proteomes" id="UP000232875">
    <property type="component" value="Unassembled WGS sequence"/>
</dbReference>
<protein>
    <submittedName>
        <fullName evidence="4">Tao3p</fullName>
    </submittedName>
</protein>
<evidence type="ECO:0000313" key="4">
    <source>
        <dbReference type="EMBL" id="PKI85006.1"/>
    </source>
</evidence>
<proteinExistence type="predicted"/>
<feature type="region of interest" description="Disordered" evidence="1">
    <location>
        <begin position="49"/>
        <end position="72"/>
    </location>
</feature>
<feature type="domain" description="Cell morphogenesis protein N-terminal" evidence="2">
    <location>
        <begin position="375"/>
        <end position="944"/>
    </location>
</feature>
<dbReference type="GO" id="GO:0005938">
    <property type="term" value="C:cell cortex"/>
    <property type="evidence" value="ECO:0007669"/>
    <property type="project" value="TreeGrafter"/>
</dbReference>
<feature type="region of interest" description="Disordered" evidence="1">
    <location>
        <begin position="167"/>
        <end position="194"/>
    </location>
</feature>
<dbReference type="Pfam" id="PF14222">
    <property type="entry name" value="MOR2-PAG1_N"/>
    <property type="match status" value="1"/>
</dbReference>
<evidence type="ECO:0000259" key="2">
    <source>
        <dbReference type="Pfam" id="PF14222"/>
    </source>
</evidence>
<dbReference type="InterPro" id="IPR025481">
    <property type="entry name" value="Cell_Morphogen_C"/>
</dbReference>
<dbReference type="SUPFAM" id="SSF48371">
    <property type="entry name" value="ARM repeat"/>
    <property type="match status" value="1"/>
</dbReference>
<accession>A0A2N1JEQ6</accession>
<dbReference type="RefSeq" id="XP_056062014.1">
    <property type="nucleotide sequence ID" value="XM_056206039.1"/>
</dbReference>
<dbReference type="OrthoDB" id="6287725at2759"/>
<dbReference type="PANTHER" id="PTHR12295:SF30">
    <property type="entry name" value="PROTEIN FURRY"/>
    <property type="match status" value="1"/>
</dbReference>
<feature type="compositionally biased region" description="Basic and acidic residues" evidence="1">
    <location>
        <begin position="2249"/>
        <end position="2263"/>
    </location>
</feature>
<dbReference type="Pfam" id="PF14225">
    <property type="entry name" value="MOR2-PAG1_C"/>
    <property type="match status" value="1"/>
</dbReference>
<reference evidence="4 5" key="1">
    <citation type="submission" date="2017-10" db="EMBL/GenBank/DDBJ databases">
        <title>A novel species of cold-tolerant Malassezia isolated from bats.</title>
        <authorList>
            <person name="Lorch J.M."/>
            <person name="Palmer J.M."/>
            <person name="Vanderwolf K.J."/>
            <person name="Schmidt K.Z."/>
            <person name="Verant M.L."/>
            <person name="Weller T.J."/>
            <person name="Blehert D.S."/>
        </authorList>
    </citation>
    <scope>NUCLEOTIDE SEQUENCE [LARGE SCALE GENOMIC DNA]</scope>
    <source>
        <strain evidence="4 5">NWHC:44797-103</strain>
    </source>
</reference>
<organism evidence="4 5">
    <name type="scientific">Malassezia vespertilionis</name>
    <dbReference type="NCBI Taxonomy" id="2020962"/>
    <lineage>
        <taxon>Eukaryota</taxon>
        <taxon>Fungi</taxon>
        <taxon>Dikarya</taxon>
        <taxon>Basidiomycota</taxon>
        <taxon>Ustilaginomycotina</taxon>
        <taxon>Malasseziomycetes</taxon>
        <taxon>Malasseziales</taxon>
        <taxon>Malasseziaceae</taxon>
        <taxon>Malassezia</taxon>
    </lineage>
</organism>
<dbReference type="GO" id="GO:0030427">
    <property type="term" value="C:site of polarized growth"/>
    <property type="evidence" value="ECO:0007669"/>
    <property type="project" value="TreeGrafter"/>
</dbReference>
<feature type="region of interest" description="Disordered" evidence="1">
    <location>
        <begin position="242"/>
        <end position="263"/>
    </location>
</feature>
<dbReference type="GeneID" id="80900694"/>
<gene>
    <name evidence="4" type="primary">TAO3</name>
    <name evidence="4" type="ORF">MVES_001122</name>
</gene>
<feature type="region of interest" description="Disordered" evidence="1">
    <location>
        <begin position="2207"/>
        <end position="2263"/>
    </location>
</feature>
<sequence length="2263" mass="246165">MDAESQVVIPDLDDENLLDGFEIDYPNGIHSPSGSQAAGRMSPFADDAFSPSGLFRTAPRTRTGGSGSMQYDDSASIISKSSFRFGGSISNAMHSPTRATERGPTTPFSFPVKKPSFASLRAAIKGQSTPNKDVPDPMSPSFFAPALEQESRRGARTVPHDITAVSSGLAQATGMRGTSRWHKKSSSQTSVAPTEADVSLGITIPSRSPSRVRPMHAHHGSALSEYSLDGFSMASPASACGAQSADGLSSPYRDTPPAPTDAAGQLRTPIVLALEQVVRRFAAAASRALDAVMYASHDEELLRVLFPTSADAAVFDEVLGAFSHIAQHNSALVIRHLLSWRAMAMDQGRAVVRRQPSESTINSASSGSDDALQRRKALTVTYLVCRALIRAVPPRSTDLSDAFSEEFLTLLFQLLHLCSIERENERGGLTRLHATLQQHCFDTVARLLGELSRVRLQPIGAHFLSILQQSGAIHVTRDRELLTEAAILGMRYMRITVYPMEEFEQGAELFAALSRFFANSHGYRIKRAFARVLCAMLLPVAKTASAELHHPLWVNAVAALLPKAQSMAGRNRYWNVAFPLWTAALCAAPPDTLLAQWSACLDMGHARLKERSSRATVLQCATQLFWAYLFRCHEGTNPTTRRLDAFFHAWLPSQRGGIAPSDTHLDPYVAMLHYALYRQFDYTKPLLLALLCHAVLENKSVVHQPEILQPTKMRIAIRAIARTLHCYVEGETPSFPLTDDPTSLAMLAPISQGDAPSAPIAFPTAPARDAQATFNELISQIALISDYQVKDVNVFDVRVPIARGTNVPATPGDKSAQDREHYVLRTHAHGAFTVVYPREQQAYMDLLRTCFDTWPRCFSSALTLPTVISMLFRAQYSAEPALQRASAAALLRIAHADPLNVVRAYMRWAFRQDGFVWELVPHADVLLEKMVQSARLFIELLDTWWSHYKRAEQDGQARETLDEIEACAMYLLCTPHAALRDQAITVLRLVTVIHRETGDAQKTLRMVHFLEQDASAYLAADDAELGASQRAKIERWRAPVPLHHLAVAADTLSHSLWLHAWPRVLADFAAAAPDTTALFHAHVASRIRGMDQQLRQHPPPSDSIVRVFWRTYIISVCATAPADGAQLITMLVPYLDDAQLRSTVATALGCVPQPLYIPLLEAIGPQAMAWSATCMEIARIFFLTAPRMPAEAASHVQIWIQHTLGLLHTEGPALEVCQMRRYFSAVLAQYLAVLGPRMDACVSLEMRVHLFPMVHDWCTIEHGSRLAAQLAAAAEHTDVQHREQAIVQQRQQLHVLAMYAERALAALCAGPLAKDDLAFDTPAVLAWIGTLLASPHPTSCARGQDTVRAMLLHNPGYAPLLDGVLAQSYRDIGTPSASRTMFAVLAQERGAQLLDGQALAIALVQLGHAEAAMRAHALALLDARAPALAMPHAVRATSAQPSAYLDAQRAIAALAAEHHAPAREAIVGELVVRMAEMPHGSHGPLLSVLAPWLAHTPLSLAPLESVSEEKPYVQDTSLHLLPSTFALLTNLATLTLLHCSDYPMQVRTIWEYLLGTSHRNASVLTSFLLHSTLHFQHTRLLATAQYIVACIDEKNIRAALLSNLCAHLAPSAMIVQRGSPVVATPPTSSIARIERHIPAQAAVLCPALVAFLLLSECVSHDDALIANLPRVLHVLCVHLDGVPNGLQRAVRHAAEQILRAAGQNNSALHAALAAVHEAMAHKEAPARQHVVHALLALGGPMLRETWGKEALHWAATCPVRRAACCSFEVLRALHMPLQPPIFAELVARLAGTIANASVEIQAYAIQVLNTLQTMARHTDRLPLTILAGVFWAACAAASTTVEAEFPIVLTLLNTVLDRADLSDPRTAHVLLAQRPPTWDAATPSLQRLIVRGMRSEMHSQASFALLIRFASIDARLVAQNVQEGVANLLAAGLPWCMQAVELRTACTHGAEFHSLEPATVDAFGNALAHLAELAQRPDIARIATSIARARFRSHEELARQAASCLVHSVTSQQVHATQVCRLFLDLLYGSHTWVSRQTLRGLSAYLAALRTHGEDQALVPLGAQLMESLLRLLSTPLAPLALHVLDASPLAHHAPHEEAAPHLRAPPLAGWGAASAREDAVRTRTNMHALSCAWDASLDTQPERASVSDAMPNAALGDLASQLDDLASYFGQDDAEHAGPRHTEHVAKILARSMYRTRDSVLFAAAPPPPDAAPAETFHGADTASGPAMRAPDPASLPQTLHGPFCGGAEKDDAPVLRHCDSS</sequence>
<feature type="domain" description="Cell morphogenesis protein C-terminal" evidence="3">
    <location>
        <begin position="1829"/>
        <end position="2087"/>
    </location>
</feature>
<dbReference type="InterPro" id="IPR025614">
    <property type="entry name" value="Cell_morpho_N"/>
</dbReference>
<evidence type="ECO:0000313" key="5">
    <source>
        <dbReference type="Proteomes" id="UP000232875"/>
    </source>
</evidence>
<dbReference type="GO" id="GO:0000902">
    <property type="term" value="P:cell morphogenesis"/>
    <property type="evidence" value="ECO:0007669"/>
    <property type="project" value="InterPro"/>
</dbReference>
<dbReference type="InterPro" id="IPR016024">
    <property type="entry name" value="ARM-type_fold"/>
</dbReference>
<evidence type="ECO:0000256" key="1">
    <source>
        <dbReference type="SAM" id="MobiDB-lite"/>
    </source>
</evidence>
<keyword evidence="5" id="KW-1185">Reference proteome</keyword>
<dbReference type="PANTHER" id="PTHR12295">
    <property type="entry name" value="FURRY-RELATED"/>
    <property type="match status" value="1"/>
</dbReference>
<evidence type="ECO:0000259" key="3">
    <source>
        <dbReference type="Pfam" id="PF14225"/>
    </source>
</evidence>